<dbReference type="Proteomes" id="UP000294820">
    <property type="component" value="Chromosome 1"/>
</dbReference>
<protein>
    <submittedName>
        <fullName evidence="2">GCN5-related N-acetyltransferase</fullName>
    </submittedName>
</protein>
<dbReference type="InterPro" id="IPR000182">
    <property type="entry name" value="GNAT_dom"/>
</dbReference>
<dbReference type="EMBL" id="LT615367">
    <property type="protein sequence ID" value="SLM65162.1"/>
    <property type="molecule type" value="Genomic_DNA"/>
</dbReference>
<dbReference type="PANTHER" id="PTHR43233">
    <property type="entry name" value="FAMILY N-ACETYLTRANSFERASE, PUTATIVE (AFU_ORTHOLOGUE AFUA_6G03350)-RELATED"/>
    <property type="match status" value="1"/>
</dbReference>
<gene>
    <name evidence="2" type="ORF">DAQ1742_04417</name>
</gene>
<dbReference type="KEGG" id="daq:DAQ1742_04417"/>
<dbReference type="SUPFAM" id="SSF55729">
    <property type="entry name" value="Acyl-CoA N-acyltransferases (Nat)"/>
    <property type="match status" value="1"/>
</dbReference>
<sequence>MLNTGARAPQQWRQGEYWVSTDPRQLDLDTVHGYLTESSWAAGIDKETVALSLENSLCFGLYHRTQQIGLARMVTDFATFGYLCDVFVLPAHQGNGLGRFLVQCTLAHPGLQRLRRQLLLTSTAPWLYQKLGYEAVNQPDYTWTLLRRDIYRQQTTSDSGADDINTAAPARLTD</sequence>
<evidence type="ECO:0000259" key="1">
    <source>
        <dbReference type="PROSITE" id="PS51186"/>
    </source>
</evidence>
<dbReference type="InterPro" id="IPR016181">
    <property type="entry name" value="Acyl_CoA_acyltransferase"/>
</dbReference>
<accession>A0A375AGE0</accession>
<keyword evidence="2" id="KW-0808">Transferase</keyword>
<evidence type="ECO:0000313" key="3">
    <source>
        <dbReference type="Proteomes" id="UP000294820"/>
    </source>
</evidence>
<proteinExistence type="predicted"/>
<feature type="domain" description="N-acetyltransferase" evidence="1">
    <location>
        <begin position="19"/>
        <end position="151"/>
    </location>
</feature>
<dbReference type="Pfam" id="PF13508">
    <property type="entry name" value="Acetyltransf_7"/>
    <property type="match status" value="1"/>
</dbReference>
<dbReference type="RefSeq" id="WP_083960952.1">
    <property type="nucleotide sequence ID" value="NZ_LT615367.1"/>
</dbReference>
<organism evidence="2 3">
    <name type="scientific">Dickeya aquatica</name>
    <dbReference type="NCBI Taxonomy" id="1401087"/>
    <lineage>
        <taxon>Bacteria</taxon>
        <taxon>Pseudomonadati</taxon>
        <taxon>Pseudomonadota</taxon>
        <taxon>Gammaproteobacteria</taxon>
        <taxon>Enterobacterales</taxon>
        <taxon>Pectobacteriaceae</taxon>
        <taxon>Dickeya</taxon>
    </lineage>
</organism>
<dbReference type="PROSITE" id="PS51186">
    <property type="entry name" value="GNAT"/>
    <property type="match status" value="1"/>
</dbReference>
<dbReference type="AlphaFoldDB" id="A0A375AGE0"/>
<dbReference type="GO" id="GO:0016747">
    <property type="term" value="F:acyltransferase activity, transferring groups other than amino-acyl groups"/>
    <property type="evidence" value="ECO:0007669"/>
    <property type="project" value="InterPro"/>
</dbReference>
<keyword evidence="3" id="KW-1185">Reference proteome</keyword>
<name>A0A375AGE0_9GAMM</name>
<dbReference type="CDD" id="cd04301">
    <property type="entry name" value="NAT_SF"/>
    <property type="match status" value="1"/>
</dbReference>
<reference evidence="2 3" key="1">
    <citation type="submission" date="2016-09" db="EMBL/GenBank/DDBJ databases">
        <authorList>
            <person name="Reverchon S."/>
            <person name="Nasser W."/>
            <person name="Leonard S."/>
            <person name="Brochier C."/>
            <person name="Duprey A."/>
        </authorList>
    </citation>
    <scope>NUCLEOTIDE SEQUENCE [LARGE SCALE GENOMIC DNA]</scope>
    <source>
        <strain evidence="2 3">174/2</strain>
    </source>
</reference>
<evidence type="ECO:0000313" key="2">
    <source>
        <dbReference type="EMBL" id="SLM65162.1"/>
    </source>
</evidence>
<dbReference type="InterPro" id="IPR053144">
    <property type="entry name" value="Acetyltransferase_Butenolide"/>
</dbReference>
<dbReference type="Gene3D" id="3.40.630.30">
    <property type="match status" value="1"/>
</dbReference>
<dbReference type="PANTHER" id="PTHR43233:SF1">
    <property type="entry name" value="FAMILY N-ACETYLTRANSFERASE, PUTATIVE (AFU_ORTHOLOGUE AFUA_6G03350)-RELATED"/>
    <property type="match status" value="1"/>
</dbReference>